<dbReference type="Proteomes" id="UP000054485">
    <property type="component" value="Unassembled WGS sequence"/>
</dbReference>
<gene>
    <name evidence="2" type="ORF">CY34DRAFT_19231</name>
</gene>
<proteinExistence type="predicted"/>
<feature type="region of interest" description="Disordered" evidence="1">
    <location>
        <begin position="420"/>
        <end position="448"/>
    </location>
</feature>
<keyword evidence="3" id="KW-1185">Reference proteome</keyword>
<dbReference type="HOGENOM" id="CLU_006344_4_2_1"/>
<dbReference type="InParanoid" id="A0A0C9Z447"/>
<evidence type="ECO:0000256" key="1">
    <source>
        <dbReference type="SAM" id="MobiDB-lite"/>
    </source>
</evidence>
<evidence type="ECO:0000313" key="2">
    <source>
        <dbReference type="EMBL" id="KIK32175.1"/>
    </source>
</evidence>
<evidence type="ECO:0000313" key="3">
    <source>
        <dbReference type="Proteomes" id="UP000054485"/>
    </source>
</evidence>
<accession>A0A0C9Z447</accession>
<dbReference type="InterPro" id="IPR041078">
    <property type="entry name" value="Plavaka"/>
</dbReference>
<organism evidence="2 3">
    <name type="scientific">Suillus luteus UH-Slu-Lm8-n1</name>
    <dbReference type="NCBI Taxonomy" id="930992"/>
    <lineage>
        <taxon>Eukaryota</taxon>
        <taxon>Fungi</taxon>
        <taxon>Dikarya</taxon>
        <taxon>Basidiomycota</taxon>
        <taxon>Agaricomycotina</taxon>
        <taxon>Agaricomycetes</taxon>
        <taxon>Agaricomycetidae</taxon>
        <taxon>Boletales</taxon>
        <taxon>Suillineae</taxon>
        <taxon>Suillaceae</taxon>
        <taxon>Suillus</taxon>
    </lineage>
</organism>
<dbReference type="STRING" id="930992.A0A0C9Z447"/>
<reference evidence="3" key="2">
    <citation type="submission" date="2015-01" db="EMBL/GenBank/DDBJ databases">
        <title>Evolutionary Origins and Diversification of the Mycorrhizal Mutualists.</title>
        <authorList>
            <consortium name="DOE Joint Genome Institute"/>
            <consortium name="Mycorrhizal Genomics Consortium"/>
            <person name="Kohler A."/>
            <person name="Kuo A."/>
            <person name="Nagy L.G."/>
            <person name="Floudas D."/>
            <person name="Copeland A."/>
            <person name="Barry K.W."/>
            <person name="Cichocki N."/>
            <person name="Veneault-Fourrey C."/>
            <person name="LaButti K."/>
            <person name="Lindquist E.A."/>
            <person name="Lipzen A."/>
            <person name="Lundell T."/>
            <person name="Morin E."/>
            <person name="Murat C."/>
            <person name="Riley R."/>
            <person name="Ohm R."/>
            <person name="Sun H."/>
            <person name="Tunlid A."/>
            <person name="Henrissat B."/>
            <person name="Grigoriev I.V."/>
            <person name="Hibbett D.S."/>
            <person name="Martin F."/>
        </authorList>
    </citation>
    <scope>NUCLEOTIDE SEQUENCE [LARGE SCALE GENOMIC DNA]</scope>
    <source>
        <strain evidence="3">UH-Slu-Lm8-n1</strain>
    </source>
</reference>
<dbReference type="EMBL" id="KN836358">
    <property type="protein sequence ID" value="KIK32175.1"/>
    <property type="molecule type" value="Genomic_DNA"/>
</dbReference>
<dbReference type="Pfam" id="PF18759">
    <property type="entry name" value="Plavaka"/>
    <property type="match status" value="1"/>
</dbReference>
<sequence length="695" mass="79736">MLSVELELWRRDPVDCVRELMGNPTFREKMAYTPEHAYEDREGTARIYDEMWTGDWWWETQHAAILLDYLPATKLDCFSKATRSVAGYRLFHECMRRLLRPLIAAGRDGVQMVCADGRVRRVHPILAAYVADHPEQCLVACTKESFCPKCRVHRDERGEPLSSLYRDEECTMIMLEHKCTGRRVPAYTHEGLRPIYRPFWADLPHSDIFGAITPDILHQLHKGVFHDHLLKWCTEIAGEQEIDERYRTMTNYPGLRYFSQGISLVSQWTGTEHREMQRVFMGVLAGAVQPAVAVATRAILDFIYYAQFHSHTSQSLDALEGALDEFHRHKQIFVELGVREDFNIPKMHSMQHYVASIKSRGSADGFNTEFPERLHIDFAKNAYRATNRKDYVVQMTRWLARQEAVDQFEAYLDWRLQRGLEDGENEGEEDSDANNGGDAEIEESEASNQVITNPIPLTHILAARPPFRALTVASITQTFGGLSFLPAVSQYLRMASLHSTSQTHQNAPVVSQWDRFDGYRRVSIPYPKSRAVHMTKTLNRIRAIPRTLPSGCLQGSPGRFDMVFVRTAAGETNAHTQGTALEDLRVAQVRLLFNLPPHLRIPSQPFQLALVEWFNPFRACDVVTQMHTVSRSYQGQAPRTEVVPMSRIVGSCHLIPKFGTRVDPTWRADEVLDVCKTFYVNPWIDLATFFRFRNC</sequence>
<dbReference type="AlphaFoldDB" id="A0A0C9Z447"/>
<feature type="compositionally biased region" description="Acidic residues" evidence="1">
    <location>
        <begin position="422"/>
        <end position="432"/>
    </location>
</feature>
<protein>
    <submittedName>
        <fullName evidence="2">Uncharacterized protein</fullName>
    </submittedName>
</protein>
<dbReference type="OrthoDB" id="2418900at2759"/>
<name>A0A0C9Z447_9AGAM</name>
<reference evidence="2 3" key="1">
    <citation type="submission" date="2014-04" db="EMBL/GenBank/DDBJ databases">
        <authorList>
            <consortium name="DOE Joint Genome Institute"/>
            <person name="Kuo A."/>
            <person name="Ruytinx J."/>
            <person name="Rineau F."/>
            <person name="Colpaert J."/>
            <person name="Kohler A."/>
            <person name="Nagy L.G."/>
            <person name="Floudas D."/>
            <person name="Copeland A."/>
            <person name="Barry K.W."/>
            <person name="Cichocki N."/>
            <person name="Veneault-Fourrey C."/>
            <person name="LaButti K."/>
            <person name="Lindquist E.A."/>
            <person name="Lipzen A."/>
            <person name="Lundell T."/>
            <person name="Morin E."/>
            <person name="Murat C."/>
            <person name="Sun H."/>
            <person name="Tunlid A."/>
            <person name="Henrissat B."/>
            <person name="Grigoriev I.V."/>
            <person name="Hibbett D.S."/>
            <person name="Martin F."/>
            <person name="Nordberg H.P."/>
            <person name="Cantor M.N."/>
            <person name="Hua S.X."/>
        </authorList>
    </citation>
    <scope>NUCLEOTIDE SEQUENCE [LARGE SCALE GENOMIC DNA]</scope>
    <source>
        <strain evidence="2 3">UH-Slu-Lm8-n1</strain>
    </source>
</reference>